<sequence>MATPTPIDNRIKYRVGSPRLPTLPVETRILPNPDAKFPGWVTHLARIGDILDQNEITPRFTDVAYRLHSESELHDKYITITTRAEYKLDSGTTWPRAVGQIREYLNGANIHHAIEIIAHSLYRGLRSFPLARDIYQWNEVLLPDICNLLNGRQWITLDMVYREDAEVPENRRPTILIGARDADEQYWWDDTLPALRQLHQVTQFDIEIELLYRYQFLTAAPNGFSLQESFEDSMIELGASCGRSEDERTGTFGGRMRLKNPDTGAELTLGITNHHVLGRQLPGKGPFTTFKDPIKVESPSSKDRDVFIKTLEARIDDLEHDERGLDNPVVKVRLQDRKDELARAQTFDLYVGQVFASSGFRWTQNNSCDQNLMDAWAVDWSLTTVEKRATGNRFRGLDSIGWRDVKGYCSIDPRQGYRVFKKGRTSGATAGFISATQSMVRTQVPEPEDGLTAPLLDTKLFSIPIRCHVMIADLATHRDVEFIQPGDSGSLILLDPDNCTLEEKGQIGFKGLDGEPTNPEWEPMWKHTTSSTSTKPQNHEALIAGLAFGGAENHLLSYMMPMDLVVQDIESVTKWKVVEPIFAGVVKHNGRRTGQEGQNPDNTE</sequence>
<dbReference type="OrthoDB" id="5351220at2759"/>
<name>A0A6A5YEZ2_9PLEO</name>
<evidence type="ECO:0000313" key="1">
    <source>
        <dbReference type="EMBL" id="KAF2105473.1"/>
    </source>
</evidence>
<proteinExistence type="predicted"/>
<gene>
    <name evidence="1" type="ORF">BDV96DRAFT_655616</name>
</gene>
<dbReference type="AlphaFoldDB" id="A0A6A5YEZ2"/>
<evidence type="ECO:0000313" key="2">
    <source>
        <dbReference type="Proteomes" id="UP000799770"/>
    </source>
</evidence>
<protein>
    <submittedName>
        <fullName evidence="1">Uncharacterized protein</fullName>
    </submittedName>
</protein>
<organism evidence="1 2">
    <name type="scientific">Lophiotrema nucula</name>
    <dbReference type="NCBI Taxonomy" id="690887"/>
    <lineage>
        <taxon>Eukaryota</taxon>
        <taxon>Fungi</taxon>
        <taxon>Dikarya</taxon>
        <taxon>Ascomycota</taxon>
        <taxon>Pezizomycotina</taxon>
        <taxon>Dothideomycetes</taxon>
        <taxon>Pleosporomycetidae</taxon>
        <taxon>Pleosporales</taxon>
        <taxon>Lophiotremataceae</taxon>
        <taxon>Lophiotrema</taxon>
    </lineage>
</organism>
<accession>A0A6A5YEZ2</accession>
<dbReference type="Proteomes" id="UP000799770">
    <property type="component" value="Unassembled WGS sequence"/>
</dbReference>
<dbReference type="EMBL" id="ML977380">
    <property type="protein sequence ID" value="KAF2105473.1"/>
    <property type="molecule type" value="Genomic_DNA"/>
</dbReference>
<keyword evidence="2" id="KW-1185">Reference proteome</keyword>
<reference evidence="1" key="1">
    <citation type="journal article" date="2020" name="Stud. Mycol.">
        <title>101 Dothideomycetes genomes: a test case for predicting lifestyles and emergence of pathogens.</title>
        <authorList>
            <person name="Haridas S."/>
            <person name="Albert R."/>
            <person name="Binder M."/>
            <person name="Bloem J."/>
            <person name="Labutti K."/>
            <person name="Salamov A."/>
            <person name="Andreopoulos B."/>
            <person name="Baker S."/>
            <person name="Barry K."/>
            <person name="Bills G."/>
            <person name="Bluhm B."/>
            <person name="Cannon C."/>
            <person name="Castanera R."/>
            <person name="Culley D."/>
            <person name="Daum C."/>
            <person name="Ezra D."/>
            <person name="Gonzalez J."/>
            <person name="Henrissat B."/>
            <person name="Kuo A."/>
            <person name="Liang C."/>
            <person name="Lipzen A."/>
            <person name="Lutzoni F."/>
            <person name="Magnuson J."/>
            <person name="Mondo S."/>
            <person name="Nolan M."/>
            <person name="Ohm R."/>
            <person name="Pangilinan J."/>
            <person name="Park H.-J."/>
            <person name="Ramirez L."/>
            <person name="Alfaro M."/>
            <person name="Sun H."/>
            <person name="Tritt A."/>
            <person name="Yoshinaga Y."/>
            <person name="Zwiers L.-H."/>
            <person name="Turgeon B."/>
            <person name="Goodwin S."/>
            <person name="Spatafora J."/>
            <person name="Crous P."/>
            <person name="Grigoriev I."/>
        </authorList>
    </citation>
    <scope>NUCLEOTIDE SEQUENCE</scope>
    <source>
        <strain evidence="1">CBS 627.86</strain>
    </source>
</reference>